<reference evidence="2" key="1">
    <citation type="journal article" date="2020" name="Int. J. Syst. Evol. Microbiol.">
        <title>Notification of changes in taxonomic opinion previously published outside the IJSEM.</title>
        <authorList>
            <person name="Oren A."/>
            <person name="Garrity G."/>
        </authorList>
    </citation>
    <scope>NUCLEOTIDE SEQUENCE</scope>
    <source>
        <strain evidence="2">TCYB15</strain>
    </source>
</reference>
<proteinExistence type="predicted"/>
<evidence type="ECO:0000256" key="1">
    <source>
        <dbReference type="SAM" id="Phobius"/>
    </source>
</evidence>
<keyword evidence="2" id="KW-0614">Plasmid</keyword>
<dbReference type="RefSeq" id="WP_353628462.1">
    <property type="nucleotide sequence ID" value="NZ_CP159194.1"/>
</dbReference>
<dbReference type="KEGG" id="suly:ABM428_14470"/>
<name>A0AAU8C729_9RHOB</name>
<organism evidence="2">
    <name type="scientific">Sulfitobacter sp. TCYB15</name>
    <dbReference type="NCBI Taxonomy" id="3229275"/>
    <lineage>
        <taxon>Bacteria</taxon>
        <taxon>Pseudomonadati</taxon>
        <taxon>Pseudomonadota</taxon>
        <taxon>Alphaproteobacteria</taxon>
        <taxon>Rhodobacterales</taxon>
        <taxon>Roseobacteraceae</taxon>
        <taxon>Sulfitobacter</taxon>
    </lineage>
</organism>
<keyword evidence="1" id="KW-1133">Transmembrane helix</keyword>
<gene>
    <name evidence="2" type="ORF">ABM428_14470</name>
</gene>
<evidence type="ECO:0000313" key="2">
    <source>
        <dbReference type="EMBL" id="XCF11848.1"/>
    </source>
</evidence>
<geneLocation type="plasmid" evidence="2">
    <name>pZYJ01</name>
</geneLocation>
<sequence>MQIGKFKFPVEASLILVVFAIFSGLGVWVVKSFPDRSPVSASPKLQEQTKEVCEEKILNSLSGSRRSTEETSIGDSDFVWKITSYGNEITADAKVNSHNIFGALLASSWSCKVQLVSQRIQFVSLVEN</sequence>
<protein>
    <submittedName>
        <fullName evidence="2">Uncharacterized protein</fullName>
    </submittedName>
</protein>
<accession>A0AAU8C729</accession>
<reference evidence="2" key="2">
    <citation type="submission" date="2024-06" db="EMBL/GenBank/DDBJ databases">
        <authorList>
            <person name="Deng Y."/>
        </authorList>
    </citation>
    <scope>NUCLEOTIDE SEQUENCE</scope>
    <source>
        <strain evidence="2">TCYB15</strain>
        <plasmid evidence="2">pZYJ01</plasmid>
    </source>
</reference>
<feature type="transmembrane region" description="Helical" evidence="1">
    <location>
        <begin position="12"/>
        <end position="30"/>
    </location>
</feature>
<dbReference type="EMBL" id="CP159194">
    <property type="protein sequence ID" value="XCF11848.1"/>
    <property type="molecule type" value="Genomic_DNA"/>
</dbReference>
<keyword evidence="1" id="KW-0472">Membrane</keyword>
<dbReference type="AlphaFoldDB" id="A0AAU8C729"/>
<keyword evidence="1" id="KW-0812">Transmembrane</keyword>